<feature type="transmembrane region" description="Helical" evidence="8">
    <location>
        <begin position="144"/>
        <end position="165"/>
    </location>
</feature>
<dbReference type="PANTHER" id="PTHR16121:SF2">
    <property type="entry name" value="CAP-SPECIFIC MRNA (NUCLEOSIDE-2'-O-)-METHYLTRANSFERASE 2"/>
    <property type="match status" value="1"/>
</dbReference>
<feature type="active site" description="Proton acceptor" evidence="7">
    <location>
        <position position="458"/>
    </location>
</feature>
<dbReference type="AlphaFoldDB" id="A0A6G0TEJ4"/>
<reference evidence="10 11" key="1">
    <citation type="submission" date="2019-08" db="EMBL/GenBank/DDBJ databases">
        <title>The genome of the soybean aphid Biotype 1, its phylome, world population structure and adaptation to the North American continent.</title>
        <authorList>
            <person name="Giordano R."/>
            <person name="Donthu R.K."/>
            <person name="Hernandez A.G."/>
            <person name="Wright C.L."/>
            <person name="Zimin A.V."/>
        </authorList>
    </citation>
    <scope>NUCLEOTIDE SEQUENCE [LARGE SCALE GENOMIC DNA]</scope>
    <source>
        <tissue evidence="10">Whole aphids</tissue>
    </source>
</reference>
<feature type="transmembrane region" description="Helical" evidence="8">
    <location>
        <begin position="12"/>
        <end position="39"/>
    </location>
</feature>
<evidence type="ECO:0000313" key="10">
    <source>
        <dbReference type="EMBL" id="KAE9530894.1"/>
    </source>
</evidence>
<dbReference type="SUPFAM" id="SSF53335">
    <property type="entry name" value="S-adenosyl-L-methionine-dependent methyltransferases"/>
    <property type="match status" value="1"/>
</dbReference>
<comment type="caution">
    <text evidence="10">The sequence shown here is derived from an EMBL/GenBank/DDBJ whole genome shotgun (WGS) entry which is preliminary data.</text>
</comment>
<dbReference type="EC" id="2.1.1.296" evidence="1"/>
<dbReference type="InterPro" id="IPR050851">
    <property type="entry name" value="mRNA_Cap_2O-Ribose_MeTrfase"/>
</dbReference>
<evidence type="ECO:0000256" key="2">
    <source>
        <dbReference type="ARBA" id="ARBA00021134"/>
    </source>
</evidence>
<protein>
    <recommendedName>
        <fullName evidence="2">Cap-specific mRNA (nucleoside-2'-O-)-methyltransferase 2</fullName>
        <ecNumber evidence="1">2.1.1.296</ecNumber>
    </recommendedName>
</protein>
<keyword evidence="8" id="KW-1133">Transmembrane helix</keyword>
<dbReference type="Proteomes" id="UP000475862">
    <property type="component" value="Unassembled WGS sequence"/>
</dbReference>
<evidence type="ECO:0000256" key="6">
    <source>
        <dbReference type="ARBA" id="ARBA00049477"/>
    </source>
</evidence>
<feature type="domain" description="Adrift-type SAM-dependent 2'-O-MTase" evidence="9">
    <location>
        <begin position="286"/>
        <end position="505"/>
    </location>
</feature>
<dbReference type="PANTHER" id="PTHR16121">
    <property type="entry name" value="CAP-SPECIFIC MRNA (NUCLEOSIDE-2'-O-)-METHYLTRANSFERASE 1-RELATED"/>
    <property type="match status" value="1"/>
</dbReference>
<dbReference type="OrthoDB" id="429597at2759"/>
<keyword evidence="8" id="KW-0812">Transmembrane</keyword>
<dbReference type="GO" id="GO:0006370">
    <property type="term" value="P:7-methylguanosine mRNA capping"/>
    <property type="evidence" value="ECO:0007669"/>
    <property type="project" value="TreeGrafter"/>
</dbReference>
<keyword evidence="8" id="KW-0472">Membrane</keyword>
<proteinExistence type="predicted"/>
<comment type="caution">
    <text evidence="7">Lacks conserved residue(s) required for the propagation of feature annotation.</text>
</comment>
<dbReference type="GO" id="GO:0120550">
    <property type="term" value="F:methyltransferase cap2 activity"/>
    <property type="evidence" value="ECO:0007669"/>
    <property type="project" value="UniProtKB-EC"/>
</dbReference>
<dbReference type="EMBL" id="VYZN01000042">
    <property type="protein sequence ID" value="KAE9530894.1"/>
    <property type="molecule type" value="Genomic_DNA"/>
</dbReference>
<sequence>MVTIISSFFCKLLFKFGLLGFHIFITAVLIFCCLIHTHFSNPLVLFRFRFIIALSPKFERLNLFECLIDDYLNIHHDFTYFSVHIVIIQHIIFKPEIRFLLIRSFKSSYKELQIIFMHLWISYYCGTVYYYHFSAAITAQRNSYVSYSFSLTFMLMNSILFQLILSDLYQLLIACENCNQTGQCLEKMIFLEELEQAEVEMDEYYAHDKEFCKMFVLKPGWPFPDANVMYTEPEWKLDEFQELKASLNRTKQKLNDFNLDEWHVHTGKMNPAGQVVNHVKRHVRPDFATQAWCKFYEIASSSDLVSLDEIHEEGSTSFTSVHLCEAPGAFIAALNHFLAINHEELRLEWLAMTLNPYHESNGHPDIVTDDRLILHTLSNWEFGPDYTGDIFQPGYPEHLYRTVLDRFSGKGAWLVTADGSIDCSEDPGEQETVVSRLHDHETMVALSVLRDSGSLVLKSFTMFECNTICRMYLLCCLFRSVVLRKPATSKPGNSEVYVVCKGYRGRSMAMPYVRAYYADDQLRQQNNHHPAGAGATCMFPLSAVPVEFRQRLYKCAEHFAQMQMRTIDYNVAALPVREALYRDMKPVQASVSREFLARLELRPIRYKQELTGMPINNFGQKSWIDPVRISRKPLSLSYAETVRIRNMDPGLVATTLYLEVLRCHDRRESQRKMDDVVWHKRVQLSYRLPDVAFRMGKPVIAVKGSKFCCEAMMYYRQRVLSTFPRVRLRDRGTAVDAECRMSYYRAKIDRPGAAVCDLTDVCDEHASDHTALQHRCLVTIVDALRALSDGDDLLIVGYPLYTQLSVATFYAVAKMFDAFGLVKSDQAYGHALAFLKFSSAHHGGWLAVLTRAVGCLVPGDNGGMALVSWMPVKVLVEQKVYADVVTANNTCVLHEVQPILISASSDNVRQVHQLNERR</sequence>
<dbReference type="Gene3D" id="3.40.50.12760">
    <property type="match status" value="1"/>
</dbReference>
<dbReference type="GO" id="GO:0004483">
    <property type="term" value="F:methyltransferase cap1 activity"/>
    <property type="evidence" value="ECO:0007669"/>
    <property type="project" value="TreeGrafter"/>
</dbReference>
<dbReference type="InterPro" id="IPR002877">
    <property type="entry name" value="RNA_MeTrfase_FtsJ_dom"/>
</dbReference>
<dbReference type="InterPro" id="IPR029063">
    <property type="entry name" value="SAM-dependent_MTases_sf"/>
</dbReference>
<organism evidence="10 11">
    <name type="scientific">Aphis glycines</name>
    <name type="common">Soybean aphid</name>
    <dbReference type="NCBI Taxonomy" id="307491"/>
    <lineage>
        <taxon>Eukaryota</taxon>
        <taxon>Metazoa</taxon>
        <taxon>Ecdysozoa</taxon>
        <taxon>Arthropoda</taxon>
        <taxon>Hexapoda</taxon>
        <taxon>Insecta</taxon>
        <taxon>Pterygota</taxon>
        <taxon>Neoptera</taxon>
        <taxon>Paraneoptera</taxon>
        <taxon>Hemiptera</taxon>
        <taxon>Sternorrhyncha</taxon>
        <taxon>Aphidomorpha</taxon>
        <taxon>Aphidoidea</taxon>
        <taxon>Aphididae</taxon>
        <taxon>Aphidini</taxon>
        <taxon>Aphis</taxon>
        <taxon>Aphis</taxon>
    </lineage>
</organism>
<keyword evidence="3 7" id="KW-0489">Methyltransferase</keyword>
<dbReference type="InterPro" id="IPR025807">
    <property type="entry name" value="Adrift-typ_MeTrfase"/>
</dbReference>
<feature type="binding site" evidence="7">
    <location>
        <position position="418"/>
    </location>
    <ligand>
        <name>S-adenosyl-L-methionine</name>
        <dbReference type="ChEBI" id="CHEBI:59789"/>
    </ligand>
</feature>
<keyword evidence="11" id="KW-1185">Reference proteome</keyword>
<dbReference type="PROSITE" id="PS51614">
    <property type="entry name" value="SAM_MT_ADRIFT"/>
    <property type="match status" value="1"/>
</dbReference>
<evidence type="ECO:0000256" key="5">
    <source>
        <dbReference type="ARBA" id="ARBA00022691"/>
    </source>
</evidence>
<keyword evidence="5 7" id="KW-0949">S-adenosyl-L-methionine</keyword>
<feature type="binding site" evidence="7">
    <location>
        <position position="328"/>
    </location>
    <ligand>
        <name>S-adenosyl-L-methionine</name>
        <dbReference type="ChEBI" id="CHEBI:59789"/>
    </ligand>
</feature>
<accession>A0A6G0TEJ4</accession>
<name>A0A6G0TEJ4_APHGL</name>
<evidence type="ECO:0000256" key="3">
    <source>
        <dbReference type="ARBA" id="ARBA00022603"/>
    </source>
</evidence>
<evidence type="ECO:0000259" key="9">
    <source>
        <dbReference type="PROSITE" id="PS51614"/>
    </source>
</evidence>
<dbReference type="GO" id="GO:0032259">
    <property type="term" value="P:methylation"/>
    <property type="evidence" value="ECO:0007669"/>
    <property type="project" value="UniProtKB-KW"/>
</dbReference>
<evidence type="ECO:0000256" key="1">
    <source>
        <dbReference type="ARBA" id="ARBA00012770"/>
    </source>
</evidence>
<comment type="catalytic activity">
    <reaction evidence="6">
        <text>a 5'-end (N(7)-methyl 5'-triphosphoguanosine)-(2'-O-methyl-ribonucleoside)-(ribonucleotide) in mRNA + S-adenosyl-L-methionine = a 5'-end (N(7)-methyl 5'-triphosphoguanosine)-(2'-O-methyl-ribonucleoside)-(2'-O-methyl-ribonucleotide) in mRNA + S-adenosyl-L-homocysteine + H(+)</text>
        <dbReference type="Rhea" id="RHEA:67024"/>
        <dbReference type="Rhea" id="RHEA-COMP:17169"/>
        <dbReference type="Rhea" id="RHEA-COMP:17170"/>
        <dbReference type="ChEBI" id="CHEBI:15378"/>
        <dbReference type="ChEBI" id="CHEBI:57856"/>
        <dbReference type="ChEBI" id="CHEBI:59789"/>
        <dbReference type="ChEBI" id="CHEBI:167612"/>
        <dbReference type="ChEBI" id="CHEBI:167614"/>
        <dbReference type="EC" id="2.1.1.296"/>
    </reaction>
</comment>
<feature type="transmembrane region" description="Helical" evidence="8">
    <location>
        <begin position="114"/>
        <end position="132"/>
    </location>
</feature>
<dbReference type="Pfam" id="PF01728">
    <property type="entry name" value="FtsJ"/>
    <property type="match status" value="1"/>
</dbReference>
<evidence type="ECO:0000256" key="7">
    <source>
        <dbReference type="PROSITE-ProRule" id="PRU00946"/>
    </source>
</evidence>
<dbReference type="GO" id="GO:0005634">
    <property type="term" value="C:nucleus"/>
    <property type="evidence" value="ECO:0007669"/>
    <property type="project" value="UniProtKB-ARBA"/>
</dbReference>
<evidence type="ECO:0000313" key="11">
    <source>
        <dbReference type="Proteomes" id="UP000475862"/>
    </source>
</evidence>
<evidence type="ECO:0000256" key="8">
    <source>
        <dbReference type="SAM" id="Phobius"/>
    </source>
</evidence>
<dbReference type="GO" id="GO:0005737">
    <property type="term" value="C:cytoplasm"/>
    <property type="evidence" value="ECO:0007669"/>
    <property type="project" value="TreeGrafter"/>
</dbReference>
<gene>
    <name evidence="10" type="ORF">AGLY_011356</name>
</gene>
<evidence type="ECO:0000256" key="4">
    <source>
        <dbReference type="ARBA" id="ARBA00022679"/>
    </source>
</evidence>
<keyword evidence="4 7" id="KW-0808">Transferase</keyword>